<evidence type="ECO:0000256" key="1">
    <source>
        <dbReference type="SAM" id="MobiDB-lite"/>
    </source>
</evidence>
<dbReference type="AlphaFoldDB" id="A0A0A7LDJ2"/>
<sequence length="354" mass="38810">MKATTVNFTILASVLLLSAAFLGAIVPNINNENIVGEQYVKTVDFDTPIQQIDPSAFEKFTEYDLSTNDDGSMTFVGSTPSNPSDLSTEQMKNEKTNNDKNHIDVKLKTSSKRTSAEGSADVYQDGELLETVSFIAWSVPDDVLFSIGGVTYSVKEVQLQEGVEECFAFLIVLIPVIVAVLAPIIVPLVVVAVVAAIAYVATGYIIEQKEKYNDGSEKTVAKLKVNFSDNTAEVDGVKYNLVTIQSSNPQTGKYYFAAINTANGFVYISTVSISEQAALSIMKIELTADLIGVYSLKEMDARNIALRAANLGADLVGPENHYFNNTNKGYYYDHYHKSRTNHIHAFFGFPKIRS</sequence>
<evidence type="ECO:0000256" key="2">
    <source>
        <dbReference type="SAM" id="Phobius"/>
    </source>
</evidence>
<evidence type="ECO:0000313" key="3">
    <source>
        <dbReference type="EMBL" id="AIZ57245.1"/>
    </source>
</evidence>
<keyword evidence="2" id="KW-0812">Transmembrane</keyword>
<dbReference type="EMBL" id="CP010070">
    <property type="protein sequence ID" value="AIZ57245.1"/>
    <property type="molecule type" value="Genomic_DNA"/>
</dbReference>
<organism evidence="3 4">
    <name type="scientific">Candidatus Methanoplasma termitum</name>
    <dbReference type="NCBI Taxonomy" id="1577791"/>
    <lineage>
        <taxon>Archaea</taxon>
        <taxon>Methanobacteriati</taxon>
        <taxon>Thermoplasmatota</taxon>
        <taxon>Thermoplasmata</taxon>
        <taxon>Methanomassiliicoccales</taxon>
        <taxon>Methanomassiliicoccaceae</taxon>
        <taxon>Candidatus Methanoplasma</taxon>
    </lineage>
</organism>
<dbReference type="Proteomes" id="UP000030787">
    <property type="component" value="Chromosome"/>
</dbReference>
<name>A0A0A7LDJ2_9ARCH</name>
<dbReference type="RefSeq" id="WP_048113392.1">
    <property type="nucleotide sequence ID" value="NZ_CP010070.1"/>
</dbReference>
<evidence type="ECO:0000313" key="4">
    <source>
        <dbReference type="Proteomes" id="UP000030787"/>
    </source>
</evidence>
<keyword evidence="4" id="KW-1185">Reference proteome</keyword>
<feature type="region of interest" description="Disordered" evidence="1">
    <location>
        <begin position="78"/>
        <end position="101"/>
    </location>
</feature>
<reference evidence="3 4" key="1">
    <citation type="journal article" date="2014" name="Appl. Environ. Microbiol.">
        <title>Comparative Genome Analysis of 'Candidatus Methanoplasma termitum' Indicates a New Mode of Energy Metabolism in the Seventh Order of Methanogens.</title>
        <authorList>
            <person name="Lang K."/>
            <person name="Schuldes J."/>
            <person name="Klingl A."/>
            <person name="Poehlein A."/>
            <person name="Daniel R."/>
            <person name="Brune A."/>
        </authorList>
    </citation>
    <scope>NUCLEOTIDE SEQUENCE [LARGE SCALE GENOMIC DNA]</scope>
    <source>
        <strain evidence="4">Mpt1</strain>
    </source>
</reference>
<proteinExistence type="predicted"/>
<feature type="transmembrane region" description="Helical" evidence="2">
    <location>
        <begin position="168"/>
        <end position="201"/>
    </location>
</feature>
<keyword evidence="2" id="KW-0472">Membrane</keyword>
<dbReference type="KEGG" id="mear:Mpt1_c13840"/>
<dbReference type="HOGENOM" id="CLU_782119_0_0_2"/>
<keyword evidence="2" id="KW-1133">Transmembrane helix</keyword>
<dbReference type="GeneID" id="24819043"/>
<accession>A0A0A7LDJ2</accession>
<feature type="compositionally biased region" description="Basic and acidic residues" evidence="1">
    <location>
        <begin position="91"/>
        <end position="101"/>
    </location>
</feature>
<protein>
    <submittedName>
        <fullName evidence="3">Uncharacterized protein</fullName>
    </submittedName>
</protein>
<dbReference type="STRING" id="1577791.Mpt1_c13840"/>
<gene>
    <name evidence="3" type="ORF">Mpt1_c13840</name>
</gene>
<feature type="compositionally biased region" description="Polar residues" evidence="1">
    <location>
        <begin position="78"/>
        <end position="90"/>
    </location>
</feature>